<sequence length="39" mass="4416">MEMEESDFNDCVYVQSIDLTAACQKNLAIFCAIRPSLVF</sequence>
<evidence type="ECO:0000313" key="1">
    <source>
        <dbReference type="EMBL" id="CDG82416.1"/>
    </source>
</evidence>
<keyword evidence="2" id="KW-1185">Reference proteome</keyword>
<organism evidence="1 2">
    <name type="scientific">Janthinobacterium agaricidamnosum NBRC 102515 = DSM 9628</name>
    <dbReference type="NCBI Taxonomy" id="1349767"/>
    <lineage>
        <taxon>Bacteria</taxon>
        <taxon>Pseudomonadati</taxon>
        <taxon>Pseudomonadota</taxon>
        <taxon>Betaproteobacteria</taxon>
        <taxon>Burkholderiales</taxon>
        <taxon>Oxalobacteraceae</taxon>
        <taxon>Janthinobacterium</taxon>
    </lineage>
</organism>
<dbReference type="Proteomes" id="UP000027604">
    <property type="component" value="Chromosome I"/>
</dbReference>
<reference evidence="1 2" key="1">
    <citation type="journal article" date="2015" name="Genome Announc.">
        <title>Genome Sequence of Mushroom Soft-Rot Pathogen Janthinobacterium agaricidamnosum.</title>
        <authorList>
            <person name="Graupner K."/>
            <person name="Lackner G."/>
            <person name="Hertweck C."/>
        </authorList>
    </citation>
    <scope>NUCLEOTIDE SEQUENCE [LARGE SCALE GENOMIC DNA]</scope>
    <source>
        <strain evidence="2">NBRC 102515 / DSM 9628</strain>
    </source>
</reference>
<name>W0V3H3_9BURK</name>
<dbReference type="AlphaFoldDB" id="W0V3H3"/>
<accession>W0V3H3</accession>
<gene>
    <name evidence="1" type="ORF">GJA_1781</name>
</gene>
<evidence type="ECO:0000313" key="2">
    <source>
        <dbReference type="Proteomes" id="UP000027604"/>
    </source>
</evidence>
<dbReference type="EMBL" id="HG322949">
    <property type="protein sequence ID" value="CDG82416.1"/>
    <property type="molecule type" value="Genomic_DNA"/>
</dbReference>
<dbReference type="PATRIC" id="fig|1349767.4.peg.3555"/>
<dbReference type="KEGG" id="jag:GJA_1781"/>
<dbReference type="HOGENOM" id="CLU_3311064_0_0_4"/>
<proteinExistence type="predicted"/>
<protein>
    <submittedName>
        <fullName evidence="1">Uncharacterized protein</fullName>
    </submittedName>
</protein>